<dbReference type="GO" id="GO:0005886">
    <property type="term" value="C:plasma membrane"/>
    <property type="evidence" value="ECO:0007669"/>
    <property type="project" value="UniProtKB-SubCell"/>
</dbReference>
<keyword evidence="11" id="KW-1185">Reference proteome</keyword>
<dbReference type="EC" id="3.5.4.6" evidence="5"/>
<evidence type="ECO:0000256" key="3">
    <source>
        <dbReference type="ARBA" id="ARBA00004955"/>
    </source>
</evidence>
<organism evidence="11 12">
    <name type="scientific">Meloidogyne floridensis</name>
    <dbReference type="NCBI Taxonomy" id="298350"/>
    <lineage>
        <taxon>Eukaryota</taxon>
        <taxon>Metazoa</taxon>
        <taxon>Ecdysozoa</taxon>
        <taxon>Nematoda</taxon>
        <taxon>Chromadorea</taxon>
        <taxon>Rhabditida</taxon>
        <taxon>Tylenchina</taxon>
        <taxon>Tylenchomorpha</taxon>
        <taxon>Tylenchoidea</taxon>
        <taxon>Meloidogynidae</taxon>
        <taxon>Meloidogyninae</taxon>
        <taxon>Meloidogyne</taxon>
    </lineage>
</organism>
<dbReference type="GO" id="GO:0046872">
    <property type="term" value="F:metal ion binding"/>
    <property type="evidence" value="ECO:0007669"/>
    <property type="project" value="UniProtKB-KW"/>
</dbReference>
<name>A0A915P922_9BILA</name>
<comment type="subcellular location">
    <subcellularLocation>
        <location evidence="2">Cell membrane</location>
        <topology evidence="2">Peripheral membrane protein</topology>
        <orientation evidence="2">Extracellular side</orientation>
    </subcellularLocation>
</comment>
<comment type="similarity">
    <text evidence="4">Belongs to the metallo-dependent hydrolases superfamily. Adenosine and AMP deaminases family.</text>
</comment>
<sequence length="585" mass="67977">LDDIDRELCLPQHVEMHSFRDAIDVNYQRMGLTGEELSGVPLEDLRSAARQLVDALRLRSEYMELVGGVFPSTTRNFLIGKYPSNLPKSASMSYNPPEPPKDHWGLDQPLPIYEQIFDLERHRGTVAVIDKSTKEIFEPLKKFYITREKYLKDFNWLNRICNEGPLKTFCYRRLTFLQTHFQLHVLLNEQLESAEQRSVPHRDFYNIRKVDTHIHAASSMNHKHLLRFIKKRMRTDADEVVQLKNGRPITMREVFEKMGVSPYDLSVDMLDVHADRNTFHRFDKFNAKYNPVGQNDLREIFIKTDNYVNGRYFAQVLKEVFIDVEENKYQNMEPRLSIYGRDKDEWDKLANWAITHDHVSGLDSVDDESKHEHVPFTKDCPEPVDYTSDENLASLNAFRQLRGLNTFALRPHCGEAGHVNHLSVTYLTSESIAHGLLLRKVPVLQYLFYLAQIGMAMSPLSNNHLFLTYHRNPMPDFLMKGLNVSLSTDDPLQFHITKEALMEEYSIAAQVWKLSSSDMCELARNSVLQSGFEDRIKLYWLGPNYREEGVLGNDVARTNVPDIRVSFRHESLVNELCNLFKALSF</sequence>
<accession>A0A915P922</accession>
<dbReference type="PROSITE" id="PS00485">
    <property type="entry name" value="A_DEAMINASE"/>
    <property type="match status" value="1"/>
</dbReference>
<evidence type="ECO:0000256" key="6">
    <source>
        <dbReference type="ARBA" id="ARBA00018099"/>
    </source>
</evidence>
<evidence type="ECO:0000259" key="10">
    <source>
        <dbReference type="Pfam" id="PF00962"/>
    </source>
</evidence>
<proteinExistence type="inferred from homology"/>
<evidence type="ECO:0000256" key="4">
    <source>
        <dbReference type="ARBA" id="ARBA00006676"/>
    </source>
</evidence>
<feature type="domain" description="Adenosine deaminase" evidence="10">
    <location>
        <begin position="397"/>
        <end position="532"/>
    </location>
</feature>
<keyword evidence="7" id="KW-0479">Metal-binding</keyword>
<dbReference type="Pfam" id="PF19326">
    <property type="entry name" value="AMP_deaminase"/>
    <property type="match status" value="1"/>
</dbReference>
<evidence type="ECO:0000256" key="1">
    <source>
        <dbReference type="ARBA" id="ARBA00001947"/>
    </source>
</evidence>
<dbReference type="SUPFAM" id="SSF51556">
    <property type="entry name" value="Metallo-dependent hydrolases"/>
    <property type="match status" value="1"/>
</dbReference>
<evidence type="ECO:0000256" key="8">
    <source>
        <dbReference type="ARBA" id="ARBA00022801"/>
    </source>
</evidence>
<dbReference type="GO" id="GO:0032264">
    <property type="term" value="P:IMP salvage"/>
    <property type="evidence" value="ECO:0007669"/>
    <property type="project" value="InterPro"/>
</dbReference>
<dbReference type="WBParaSite" id="scf7180000424071.g12196">
    <property type="protein sequence ID" value="scf7180000424071.g12196"/>
    <property type="gene ID" value="scf7180000424071.g12196"/>
</dbReference>
<dbReference type="GO" id="GO:0005829">
    <property type="term" value="C:cytosol"/>
    <property type="evidence" value="ECO:0007669"/>
    <property type="project" value="TreeGrafter"/>
</dbReference>
<dbReference type="PANTHER" id="PTHR11359">
    <property type="entry name" value="AMP DEAMINASE"/>
    <property type="match status" value="1"/>
</dbReference>
<dbReference type="Pfam" id="PF00962">
    <property type="entry name" value="A_deaminase"/>
    <property type="match status" value="1"/>
</dbReference>
<comment type="pathway">
    <text evidence="3">Purine metabolism; IMP biosynthesis via salvage pathway; IMP from AMP: step 1/1.</text>
</comment>
<dbReference type="Gene3D" id="3.20.20.140">
    <property type="entry name" value="Metal-dependent hydrolases"/>
    <property type="match status" value="3"/>
</dbReference>
<dbReference type="InterPro" id="IPR006650">
    <property type="entry name" value="A/AMP_deam_AS"/>
</dbReference>
<dbReference type="PANTHER" id="PTHR11359:SF0">
    <property type="entry name" value="AMP DEAMINASE"/>
    <property type="match status" value="1"/>
</dbReference>
<dbReference type="InterPro" id="IPR001365">
    <property type="entry name" value="A_deaminase_dom"/>
</dbReference>
<dbReference type="InterPro" id="IPR006329">
    <property type="entry name" value="AMPD"/>
</dbReference>
<evidence type="ECO:0000256" key="2">
    <source>
        <dbReference type="ARBA" id="ARBA00004296"/>
    </source>
</evidence>
<evidence type="ECO:0000256" key="9">
    <source>
        <dbReference type="ARBA" id="ARBA00022833"/>
    </source>
</evidence>
<evidence type="ECO:0000313" key="11">
    <source>
        <dbReference type="Proteomes" id="UP000887560"/>
    </source>
</evidence>
<dbReference type="GO" id="GO:0046033">
    <property type="term" value="P:AMP metabolic process"/>
    <property type="evidence" value="ECO:0007669"/>
    <property type="project" value="TreeGrafter"/>
</dbReference>
<reference evidence="12" key="1">
    <citation type="submission" date="2022-11" db="UniProtKB">
        <authorList>
            <consortium name="WormBaseParasite"/>
        </authorList>
    </citation>
    <scope>IDENTIFICATION</scope>
</reference>
<evidence type="ECO:0000256" key="7">
    <source>
        <dbReference type="ARBA" id="ARBA00022723"/>
    </source>
</evidence>
<keyword evidence="9" id="KW-0862">Zinc</keyword>
<protein>
    <recommendedName>
        <fullName evidence="6">Adenosine deaminase</fullName>
        <ecNumber evidence="5">3.5.4.6</ecNumber>
    </recommendedName>
</protein>
<dbReference type="GO" id="GO:0003876">
    <property type="term" value="F:AMP deaminase activity"/>
    <property type="evidence" value="ECO:0007669"/>
    <property type="project" value="UniProtKB-EC"/>
</dbReference>
<comment type="cofactor">
    <cofactor evidence="1">
        <name>Zn(2+)</name>
        <dbReference type="ChEBI" id="CHEBI:29105"/>
    </cofactor>
</comment>
<dbReference type="InterPro" id="IPR032466">
    <property type="entry name" value="Metal_Hydrolase"/>
</dbReference>
<keyword evidence="8" id="KW-0378">Hydrolase</keyword>
<dbReference type="Proteomes" id="UP000887560">
    <property type="component" value="Unplaced"/>
</dbReference>
<dbReference type="AlphaFoldDB" id="A0A915P922"/>
<evidence type="ECO:0000256" key="5">
    <source>
        <dbReference type="ARBA" id="ARBA00012775"/>
    </source>
</evidence>
<evidence type="ECO:0000313" key="12">
    <source>
        <dbReference type="WBParaSite" id="scf7180000424071.g12196"/>
    </source>
</evidence>